<dbReference type="EMBL" id="JACGWO010000004">
    <property type="protein sequence ID" value="KAK4429464.1"/>
    <property type="molecule type" value="Genomic_DNA"/>
</dbReference>
<dbReference type="InterPro" id="IPR019956">
    <property type="entry name" value="Ubiquitin_dom"/>
</dbReference>
<feature type="region of interest" description="Disordered" evidence="1">
    <location>
        <begin position="193"/>
        <end position="226"/>
    </location>
</feature>
<evidence type="ECO:0000256" key="1">
    <source>
        <dbReference type="SAM" id="MobiDB-lite"/>
    </source>
</evidence>
<feature type="compositionally biased region" description="Polar residues" evidence="1">
    <location>
        <begin position="763"/>
        <end position="786"/>
    </location>
</feature>
<dbReference type="GO" id="GO:0051787">
    <property type="term" value="F:misfolded protein binding"/>
    <property type="evidence" value="ECO:0007669"/>
    <property type="project" value="TreeGrafter"/>
</dbReference>
<reference evidence="3" key="1">
    <citation type="submission" date="2020-06" db="EMBL/GenBank/DDBJ databases">
        <authorList>
            <person name="Li T."/>
            <person name="Hu X."/>
            <person name="Zhang T."/>
            <person name="Song X."/>
            <person name="Zhang H."/>
            <person name="Dai N."/>
            <person name="Sheng W."/>
            <person name="Hou X."/>
            <person name="Wei L."/>
        </authorList>
    </citation>
    <scope>NUCLEOTIDE SEQUENCE</scope>
    <source>
        <strain evidence="3">3651</strain>
        <tissue evidence="3">Leaf</tissue>
    </source>
</reference>
<evidence type="ECO:0000259" key="2">
    <source>
        <dbReference type="PROSITE" id="PS50053"/>
    </source>
</evidence>
<dbReference type="GO" id="GO:0071818">
    <property type="term" value="C:BAT3 complex"/>
    <property type="evidence" value="ECO:0007669"/>
    <property type="project" value="TreeGrafter"/>
</dbReference>
<dbReference type="AlphaFoldDB" id="A0AAE1YFY3"/>
<feature type="domain" description="Ubiquitin-like" evidence="2">
    <location>
        <begin position="123"/>
        <end position="198"/>
    </location>
</feature>
<feature type="region of interest" description="Disordered" evidence="1">
    <location>
        <begin position="618"/>
        <end position="807"/>
    </location>
</feature>
<feature type="compositionally biased region" description="Low complexity" evidence="1">
    <location>
        <begin position="194"/>
        <end position="211"/>
    </location>
</feature>
<dbReference type="SUPFAM" id="SSF54236">
    <property type="entry name" value="Ubiquitin-like"/>
    <property type="match status" value="1"/>
</dbReference>
<comment type="caution">
    <text evidence="3">The sequence shown here is derived from an EMBL/GenBank/DDBJ whole genome shotgun (WGS) entry which is preliminary data.</text>
</comment>
<dbReference type="Proteomes" id="UP001293254">
    <property type="component" value="Unassembled WGS sequence"/>
</dbReference>
<dbReference type="Pfam" id="PF00240">
    <property type="entry name" value="ubiquitin"/>
    <property type="match status" value="1"/>
</dbReference>
<feature type="region of interest" description="Disordered" evidence="1">
    <location>
        <begin position="35"/>
        <end position="80"/>
    </location>
</feature>
<feature type="region of interest" description="Disordered" evidence="1">
    <location>
        <begin position="351"/>
        <end position="373"/>
    </location>
</feature>
<dbReference type="InterPro" id="IPR029071">
    <property type="entry name" value="Ubiquitin-like_domsf"/>
</dbReference>
<dbReference type="Gene3D" id="3.10.20.90">
    <property type="entry name" value="Phosphatidylinositol 3-kinase Catalytic Subunit, Chain A, domain 1"/>
    <property type="match status" value="1"/>
</dbReference>
<feature type="compositionally biased region" description="Low complexity" evidence="1">
    <location>
        <begin position="746"/>
        <end position="756"/>
    </location>
</feature>
<feature type="region of interest" description="Disordered" evidence="1">
    <location>
        <begin position="535"/>
        <end position="562"/>
    </location>
</feature>
<feature type="region of interest" description="Disordered" evidence="1">
    <location>
        <begin position="905"/>
        <end position="937"/>
    </location>
</feature>
<gene>
    <name evidence="3" type="ORF">Salat_1246900</name>
</gene>
<name>A0AAE1YFY3_9LAMI</name>
<feature type="compositionally biased region" description="Polar residues" evidence="1">
    <location>
        <begin position="646"/>
        <end position="658"/>
    </location>
</feature>
<feature type="compositionally biased region" description="Basic and acidic residues" evidence="1">
    <location>
        <begin position="696"/>
        <end position="709"/>
    </location>
</feature>
<feature type="compositionally biased region" description="Polar residues" evidence="1">
    <location>
        <begin position="618"/>
        <end position="637"/>
    </location>
</feature>
<dbReference type="PANTHER" id="PTHR15204:SF5">
    <property type="entry name" value="LARGE PROLINE-RICH PROTEIN BAG6 ISOFORM X1"/>
    <property type="match status" value="1"/>
</dbReference>
<dbReference type="InterPro" id="IPR000626">
    <property type="entry name" value="Ubiquitin-like_dom"/>
</dbReference>
<dbReference type="GO" id="GO:0036503">
    <property type="term" value="P:ERAD pathway"/>
    <property type="evidence" value="ECO:0007669"/>
    <property type="project" value="TreeGrafter"/>
</dbReference>
<evidence type="ECO:0000313" key="4">
    <source>
        <dbReference type="Proteomes" id="UP001293254"/>
    </source>
</evidence>
<dbReference type="PRINTS" id="PR00348">
    <property type="entry name" value="UBIQUITIN"/>
</dbReference>
<dbReference type="PROSITE" id="PS00299">
    <property type="entry name" value="UBIQUITIN_1"/>
    <property type="match status" value="1"/>
</dbReference>
<protein>
    <submittedName>
        <fullName evidence="3">Ubiquitin-like domain-containing protein CIP73</fullName>
    </submittedName>
</protein>
<accession>A0AAE1YFY3</accession>
<dbReference type="SMART" id="SM00213">
    <property type="entry name" value="UBQ"/>
    <property type="match status" value="1"/>
</dbReference>
<reference evidence="3" key="2">
    <citation type="journal article" date="2024" name="Plant">
        <title>Genomic evolution and insights into agronomic trait innovations of Sesamum species.</title>
        <authorList>
            <person name="Miao H."/>
            <person name="Wang L."/>
            <person name="Qu L."/>
            <person name="Liu H."/>
            <person name="Sun Y."/>
            <person name="Le M."/>
            <person name="Wang Q."/>
            <person name="Wei S."/>
            <person name="Zheng Y."/>
            <person name="Lin W."/>
            <person name="Duan Y."/>
            <person name="Cao H."/>
            <person name="Xiong S."/>
            <person name="Wang X."/>
            <person name="Wei L."/>
            <person name="Li C."/>
            <person name="Ma Q."/>
            <person name="Ju M."/>
            <person name="Zhao R."/>
            <person name="Li G."/>
            <person name="Mu C."/>
            <person name="Tian Q."/>
            <person name="Mei H."/>
            <person name="Zhang T."/>
            <person name="Gao T."/>
            <person name="Zhang H."/>
        </authorList>
    </citation>
    <scope>NUCLEOTIDE SEQUENCE</scope>
    <source>
        <strain evidence="3">3651</strain>
    </source>
</reference>
<sequence length="1008" mass="105279">METKNCWFINHPSKLRASAASAVDYMIEYNSDGRAKTANKTGPDDASIKVSTRGSYGGMNDSGGVGGYNGGNRGGNRDSAIRPASRSRFFDFVPVTLRYMAESQPHDGSSTSDVSGGCSDSNLQLNIKTLDSRIYSFNVDKNMVVSAFKEKIASQSGVPVGQQRLIFRGKVLKDDHLLSEYNVENGDTLHLVERQPQPSSGSSSREAVSSSGGRGQDPNAGGSRNRIGPIAHSIVLGTLNVGDPGEAVVPDLSRVIGAVLNTIGIGTQTGGMQTGVPTSNANETEASRANAASQSQNQSVPWQAFHGQAASQMQTPLGAAIAVPSLNMPIPDSLSTLIEFMNRMELAFSQNGNQPNQSTVASDSLPTVELPSNSRGLPTVDALSIVLQRAQRLLSDHAVPALSHTAGRLNQEGGSNDPVVRGQLQTESTQLGMGMQHLGALLLELGRTILTLRMGQSPAESFVNAGPAVYISPSGPNPIMVQPFPLQTSSLFGASSGVSPSPMAMGPVGVASIPRNVNIHIHTGASLAPIVSTLGNRAPNGEGTQEERTNASESGDSGQARVSSGIGVTASAVPQPAMVSMPAAVVPGVGVQHTPDSNSISSVVAEINAHMRTLLSNMQNNPASSGQTEGSANQDQLVGSGEDTSRQGISATSHTSPHVTMMDDQKAQTVCNQTDIKGKEVGVGSISGPTTSSEGGSDKRPTASDRSNDNDNADSSSGIPLGLGLGGLQPKRRGRQQKAQTKDMDSASASSQDQQSRAVGQHVLQSLASLPTRGNRNPVPSRQSSDIGRGGGRSVPTASQNADGQSDVADAMSQILHSPALDGLLSGVSQQTGVGTPDMLRNMLQQFTQNPAMRNTVNQIAQQIDSHDLGSMFSGLDRGPGGGIDLSTMMQQMMPIVSQALVGVSSGSQLTPPSGPVLPDSRSRRERAAVSNDAQGTDLRQVVQRLENPRSSEEIFHSLVDMALNLSSGGSAGESVVNELCSHSELAQEFMEMLHHDILQRLQDEMGS</sequence>
<dbReference type="PANTHER" id="PTHR15204">
    <property type="entry name" value="LARGE PROLINE-RICH PROTEIN BAG6"/>
    <property type="match status" value="1"/>
</dbReference>
<dbReference type="InterPro" id="IPR019954">
    <property type="entry name" value="Ubiquitin_CS"/>
</dbReference>
<keyword evidence="4" id="KW-1185">Reference proteome</keyword>
<organism evidence="3 4">
    <name type="scientific">Sesamum alatum</name>
    <dbReference type="NCBI Taxonomy" id="300844"/>
    <lineage>
        <taxon>Eukaryota</taxon>
        <taxon>Viridiplantae</taxon>
        <taxon>Streptophyta</taxon>
        <taxon>Embryophyta</taxon>
        <taxon>Tracheophyta</taxon>
        <taxon>Spermatophyta</taxon>
        <taxon>Magnoliopsida</taxon>
        <taxon>eudicotyledons</taxon>
        <taxon>Gunneridae</taxon>
        <taxon>Pentapetalae</taxon>
        <taxon>asterids</taxon>
        <taxon>lamiids</taxon>
        <taxon>Lamiales</taxon>
        <taxon>Pedaliaceae</taxon>
        <taxon>Sesamum</taxon>
    </lineage>
</organism>
<evidence type="ECO:0000313" key="3">
    <source>
        <dbReference type="EMBL" id="KAK4429464.1"/>
    </source>
</evidence>
<feature type="compositionally biased region" description="Gly residues" evidence="1">
    <location>
        <begin position="55"/>
        <end position="74"/>
    </location>
</feature>
<proteinExistence type="predicted"/>
<feature type="compositionally biased region" description="Polar residues" evidence="1">
    <location>
        <begin position="551"/>
        <end position="562"/>
    </location>
</feature>
<dbReference type="FunFam" id="3.10.20.90:FF:000154">
    <property type="entry name" value="Large proline-rich protein BAG6"/>
    <property type="match status" value="1"/>
</dbReference>
<dbReference type="PROSITE" id="PS50053">
    <property type="entry name" value="UBIQUITIN_2"/>
    <property type="match status" value="1"/>
</dbReference>
<dbReference type="GO" id="GO:0031593">
    <property type="term" value="F:polyubiquitin modification-dependent protein binding"/>
    <property type="evidence" value="ECO:0007669"/>
    <property type="project" value="TreeGrafter"/>
</dbReference>